<dbReference type="Proteomes" id="UP000055024">
    <property type="component" value="Unassembled WGS sequence"/>
</dbReference>
<dbReference type="AlphaFoldDB" id="A0A0V1I952"/>
<keyword evidence="1" id="KW-0812">Transmembrane</keyword>
<evidence type="ECO:0000313" key="3">
    <source>
        <dbReference type="Proteomes" id="UP000055024"/>
    </source>
</evidence>
<accession>A0A0V1I952</accession>
<reference evidence="2 3" key="1">
    <citation type="submission" date="2015-01" db="EMBL/GenBank/DDBJ databases">
        <title>Evolution of Trichinella species and genotypes.</title>
        <authorList>
            <person name="Korhonen P.K."/>
            <person name="Edoardo P."/>
            <person name="Giuseppe L.R."/>
            <person name="Gasser R.B."/>
        </authorList>
    </citation>
    <scope>NUCLEOTIDE SEQUENCE [LARGE SCALE GENOMIC DNA]</scope>
    <source>
        <strain evidence="2">ISS1029</strain>
    </source>
</reference>
<sequence length="282" mass="32389">MIAMLKDKNFQYLHILRTINIFFGLLSTLLNSVWFALKVRNVKNTSDKLIAGTSLNSLSHMISYSIKMSSNCDQYYTNAFNCIVHYPHITLFSFAEPLMHLSIFMLAFVDLVNVLFYHSHRKVVHKLNASWIITVILMIALSNAAVLWLLSFRRKNILVSLCCYYEDVLGEPMAPYYYGLVATSGYLSAFVCLLTICYFKYDKRKCQDEIFQYQAMCKQAILKQTAIFVAIGVVLQSIPITLMVQMMINNSNQMICHHLWTVSVVGYFVVGAYNLITKNINQ</sequence>
<name>A0A0V1I952_9BILA</name>
<dbReference type="OrthoDB" id="5913643at2759"/>
<keyword evidence="1" id="KW-0472">Membrane</keyword>
<organism evidence="2 3">
    <name type="scientific">Trichinella zimbabwensis</name>
    <dbReference type="NCBI Taxonomy" id="268475"/>
    <lineage>
        <taxon>Eukaryota</taxon>
        <taxon>Metazoa</taxon>
        <taxon>Ecdysozoa</taxon>
        <taxon>Nematoda</taxon>
        <taxon>Enoplea</taxon>
        <taxon>Dorylaimia</taxon>
        <taxon>Trichinellida</taxon>
        <taxon>Trichinellidae</taxon>
        <taxon>Trichinella</taxon>
    </lineage>
</organism>
<proteinExistence type="predicted"/>
<feature type="transmembrane region" description="Helical" evidence="1">
    <location>
        <begin position="176"/>
        <end position="199"/>
    </location>
</feature>
<evidence type="ECO:0008006" key="4">
    <source>
        <dbReference type="Google" id="ProtNLM"/>
    </source>
</evidence>
<evidence type="ECO:0000313" key="2">
    <source>
        <dbReference type="EMBL" id="KRZ19361.1"/>
    </source>
</evidence>
<feature type="transmembrane region" description="Helical" evidence="1">
    <location>
        <begin position="98"/>
        <end position="117"/>
    </location>
</feature>
<keyword evidence="3" id="KW-1185">Reference proteome</keyword>
<feature type="transmembrane region" description="Helical" evidence="1">
    <location>
        <begin position="258"/>
        <end position="276"/>
    </location>
</feature>
<feature type="transmembrane region" description="Helical" evidence="1">
    <location>
        <begin position="129"/>
        <end position="150"/>
    </location>
</feature>
<protein>
    <recommendedName>
        <fullName evidence="4">G-protein coupled receptors family 1 profile domain-containing protein</fullName>
    </recommendedName>
</protein>
<comment type="caution">
    <text evidence="2">The sequence shown here is derived from an EMBL/GenBank/DDBJ whole genome shotgun (WGS) entry which is preliminary data.</text>
</comment>
<feature type="transmembrane region" description="Helical" evidence="1">
    <location>
        <begin position="12"/>
        <end position="37"/>
    </location>
</feature>
<feature type="transmembrane region" description="Helical" evidence="1">
    <location>
        <begin position="220"/>
        <end position="238"/>
    </location>
</feature>
<gene>
    <name evidence="2" type="ORF">T11_631</name>
</gene>
<keyword evidence="1" id="KW-1133">Transmembrane helix</keyword>
<evidence type="ECO:0000256" key="1">
    <source>
        <dbReference type="SAM" id="Phobius"/>
    </source>
</evidence>
<dbReference type="EMBL" id="JYDP01000001">
    <property type="protein sequence ID" value="KRZ19361.1"/>
    <property type="molecule type" value="Genomic_DNA"/>
</dbReference>